<dbReference type="RefSeq" id="WP_102244841.1">
    <property type="nucleotide sequence ID" value="NZ_CP025704.1"/>
</dbReference>
<accession>A0A2K9NVM5</accession>
<keyword evidence="2" id="KW-1185">Reference proteome</keyword>
<evidence type="ECO:0000313" key="2">
    <source>
        <dbReference type="Proteomes" id="UP000235584"/>
    </source>
</evidence>
<reference evidence="1 2" key="1">
    <citation type="submission" date="2018-01" db="EMBL/GenBank/DDBJ databases">
        <title>Complete genome sequence of Bacteriovorax stolpii DSM12778.</title>
        <authorList>
            <person name="Tang B."/>
            <person name="Chang J."/>
        </authorList>
    </citation>
    <scope>NUCLEOTIDE SEQUENCE [LARGE SCALE GENOMIC DNA]</scope>
    <source>
        <strain evidence="1 2">DSM 12778</strain>
    </source>
</reference>
<proteinExistence type="predicted"/>
<sequence>MKAMLTLMMALISSNVFAGTTCPNLEGRYPKCKSEIRDIRGEYIVEQYMKDDVNFYQIHYIDDDTDENRTDAIRTDGKLESRKEKLPRVGIKVRIDSKSRCETDAVVSDADVYFMGAKVGQFVAKIYREGGTLYSNLDGKYLGKPLSKRIVCTQE</sequence>
<dbReference type="Proteomes" id="UP000235584">
    <property type="component" value="Chromosome"/>
</dbReference>
<protein>
    <submittedName>
        <fullName evidence="1">Uncharacterized protein</fullName>
    </submittedName>
</protein>
<organism evidence="1 2">
    <name type="scientific">Bacteriovorax stolpii</name>
    <name type="common">Bdellovibrio stolpii</name>
    <dbReference type="NCBI Taxonomy" id="960"/>
    <lineage>
        <taxon>Bacteria</taxon>
        <taxon>Pseudomonadati</taxon>
        <taxon>Bdellovibrionota</taxon>
        <taxon>Bacteriovoracia</taxon>
        <taxon>Bacteriovoracales</taxon>
        <taxon>Bacteriovoracaceae</taxon>
        <taxon>Bacteriovorax</taxon>
    </lineage>
</organism>
<evidence type="ECO:0000313" key="1">
    <source>
        <dbReference type="EMBL" id="AUN99550.1"/>
    </source>
</evidence>
<name>A0A2K9NVM5_BACTC</name>
<dbReference type="KEGG" id="bsto:C0V70_15845"/>
<dbReference type="AlphaFoldDB" id="A0A2K9NVM5"/>
<gene>
    <name evidence="1" type="ORF">C0V70_15845</name>
</gene>
<dbReference type="EMBL" id="CP025704">
    <property type="protein sequence ID" value="AUN99550.1"/>
    <property type="molecule type" value="Genomic_DNA"/>
</dbReference>